<evidence type="ECO:0000256" key="8">
    <source>
        <dbReference type="ARBA" id="ARBA00022723"/>
    </source>
</evidence>
<dbReference type="InterPro" id="IPR003661">
    <property type="entry name" value="HisK_dim/P_dom"/>
</dbReference>
<keyword evidence="10" id="KW-0784">Thiamine biosynthesis</keyword>
<dbReference type="InterPro" id="IPR036890">
    <property type="entry name" value="HATPase_C_sf"/>
</dbReference>
<comment type="pathway">
    <text evidence="3">Cofactor biosynthesis; thiamine diphosphate biosynthesis.</text>
</comment>
<dbReference type="Proteomes" id="UP000232149">
    <property type="component" value="Unassembled WGS sequence"/>
</dbReference>
<evidence type="ECO:0000256" key="11">
    <source>
        <dbReference type="ARBA" id="ARBA00023004"/>
    </source>
</evidence>
<comment type="subunit">
    <text evidence="5">Homodimer.</text>
</comment>
<dbReference type="InterPro" id="IPR027939">
    <property type="entry name" value="NMT1/THI5"/>
</dbReference>
<dbReference type="SUPFAM" id="SSF47384">
    <property type="entry name" value="Homodimeric domain of signal transducing histidine kinase"/>
    <property type="match status" value="1"/>
</dbReference>
<keyword evidence="14" id="KW-0812">Transmembrane</keyword>
<dbReference type="Gene3D" id="3.30.565.10">
    <property type="entry name" value="Histidine kinase-like ATPase, C-terminal domain"/>
    <property type="match status" value="1"/>
</dbReference>
<accession>A0A2M9YND0</accession>
<dbReference type="GO" id="GO:0009228">
    <property type="term" value="P:thiamine biosynthetic process"/>
    <property type="evidence" value="ECO:0007669"/>
    <property type="project" value="UniProtKB-KW"/>
</dbReference>
<keyword evidence="14" id="KW-1133">Transmembrane helix</keyword>
<dbReference type="GO" id="GO:0046872">
    <property type="term" value="F:metal ion binding"/>
    <property type="evidence" value="ECO:0007669"/>
    <property type="project" value="UniProtKB-KW"/>
</dbReference>
<evidence type="ECO:0000256" key="13">
    <source>
        <dbReference type="ARBA" id="ARBA00048179"/>
    </source>
</evidence>
<evidence type="ECO:0000256" key="5">
    <source>
        <dbReference type="ARBA" id="ARBA00011738"/>
    </source>
</evidence>
<dbReference type="AlphaFoldDB" id="A0A2M9YND0"/>
<gene>
    <name evidence="17" type="ORF">CH376_07420</name>
    <name evidence="16" type="ORF">CH380_11640</name>
</gene>
<keyword evidence="14" id="KW-0472">Membrane</keyword>
<organism evidence="16 19">
    <name type="scientific">Leptospira adleri</name>
    <dbReference type="NCBI Taxonomy" id="2023186"/>
    <lineage>
        <taxon>Bacteria</taxon>
        <taxon>Pseudomonadati</taxon>
        <taxon>Spirochaetota</taxon>
        <taxon>Spirochaetia</taxon>
        <taxon>Leptospirales</taxon>
        <taxon>Leptospiraceae</taxon>
        <taxon>Leptospira</taxon>
    </lineage>
</organism>
<evidence type="ECO:0000259" key="15">
    <source>
        <dbReference type="PROSITE" id="PS50109"/>
    </source>
</evidence>
<keyword evidence="9" id="KW-0663">Pyridoxal phosphate</keyword>
<comment type="similarity">
    <text evidence="4">Belongs to the NMT1/THI5 family.</text>
</comment>
<proteinExistence type="inferred from homology"/>
<dbReference type="InterPro" id="IPR005467">
    <property type="entry name" value="His_kinase_dom"/>
</dbReference>
<evidence type="ECO:0000256" key="14">
    <source>
        <dbReference type="SAM" id="Phobius"/>
    </source>
</evidence>
<evidence type="ECO:0000256" key="10">
    <source>
        <dbReference type="ARBA" id="ARBA00022977"/>
    </source>
</evidence>
<dbReference type="Pfam" id="PF09084">
    <property type="entry name" value="NMT1"/>
    <property type="match status" value="1"/>
</dbReference>
<protein>
    <recommendedName>
        <fullName evidence="6">histidine kinase</fullName>
        <ecNumber evidence="6">2.7.13.3</ecNumber>
    </recommendedName>
    <alternativeName>
        <fullName evidence="12">Thiamine pyrimidine synthase</fullName>
    </alternativeName>
</protein>
<keyword evidence="8" id="KW-0479">Metal-binding</keyword>
<evidence type="ECO:0000313" key="19">
    <source>
        <dbReference type="Proteomes" id="UP000232188"/>
    </source>
</evidence>
<comment type="catalytic activity">
    <reaction evidence="1">
        <text>ATP + protein L-histidine = ADP + protein N-phospho-L-histidine.</text>
        <dbReference type="EC" id="2.7.13.3"/>
    </reaction>
</comment>
<evidence type="ECO:0000256" key="7">
    <source>
        <dbReference type="ARBA" id="ARBA00022679"/>
    </source>
</evidence>
<evidence type="ECO:0000313" key="17">
    <source>
        <dbReference type="EMBL" id="PJZ62618.1"/>
    </source>
</evidence>
<evidence type="ECO:0000256" key="2">
    <source>
        <dbReference type="ARBA" id="ARBA00003469"/>
    </source>
</evidence>
<reference evidence="18 19" key="1">
    <citation type="submission" date="2017-07" db="EMBL/GenBank/DDBJ databases">
        <title>Leptospira spp. isolated from tropical soils.</title>
        <authorList>
            <person name="Thibeaux R."/>
            <person name="Iraola G."/>
            <person name="Ferres I."/>
            <person name="Bierque E."/>
            <person name="Girault D."/>
            <person name="Soupe-Gilbert M.-E."/>
            <person name="Picardeau M."/>
            <person name="Goarant C."/>
        </authorList>
    </citation>
    <scope>NUCLEOTIDE SEQUENCE [LARGE SCALE GENOMIC DNA]</scope>
    <source>
        <strain evidence="16 19">FH2-B-C1</strain>
        <strain evidence="17 18">FH2-B-D1</strain>
    </source>
</reference>
<comment type="function">
    <text evidence="2">Responsible for the formation of the pyrimidine heterocycle in the thiamine biosynthesis pathway. Catalyzes the formation of hydroxymethylpyrimidine phosphate (HMP-P) from histidine and pyridoxal phosphate (PLP). The protein uses PLP and the active site histidine to form HMP-P, generating an inactive enzyme. The enzyme can only undergo a single turnover, which suggests it is a suicide enzyme.</text>
</comment>
<dbReference type="SUPFAM" id="SSF53850">
    <property type="entry name" value="Periplasmic binding protein-like II"/>
    <property type="match status" value="1"/>
</dbReference>
<dbReference type="EMBL" id="NPDU01000014">
    <property type="protein sequence ID" value="PJZ62618.1"/>
    <property type="molecule type" value="Genomic_DNA"/>
</dbReference>
<dbReference type="GO" id="GO:0000155">
    <property type="term" value="F:phosphorelay sensor kinase activity"/>
    <property type="evidence" value="ECO:0007669"/>
    <property type="project" value="InterPro"/>
</dbReference>
<dbReference type="SUPFAM" id="SSF55874">
    <property type="entry name" value="ATPase domain of HSP90 chaperone/DNA topoisomerase II/histidine kinase"/>
    <property type="match status" value="1"/>
</dbReference>
<evidence type="ECO:0000256" key="6">
    <source>
        <dbReference type="ARBA" id="ARBA00012438"/>
    </source>
</evidence>
<dbReference type="Gene3D" id="1.10.287.130">
    <property type="match status" value="1"/>
</dbReference>
<dbReference type="Gene3D" id="3.40.190.10">
    <property type="entry name" value="Periplasmic binding protein-like II"/>
    <property type="match status" value="2"/>
</dbReference>
<evidence type="ECO:0000313" key="18">
    <source>
        <dbReference type="Proteomes" id="UP000232149"/>
    </source>
</evidence>
<dbReference type="PANTHER" id="PTHR31528:SF1">
    <property type="entry name" value="4-AMINO-5-HYDROXYMETHYL-2-METHYLPYRIMIDINE PHOSPHATE SYNTHASE THI11-RELATED"/>
    <property type="match status" value="1"/>
</dbReference>
<dbReference type="PROSITE" id="PS50109">
    <property type="entry name" value="HIS_KIN"/>
    <property type="match status" value="1"/>
</dbReference>
<comment type="catalytic activity">
    <reaction evidence="13">
        <text>N(6)-(pyridoxal phosphate)-L-lysyl-[4-amino-5-hydroxymethyl-2-methylpyrimidine phosphate synthase] + L-histidyl-[4-amino-5-hydroxymethyl-2-methylpyrimidine phosphate synthase] + 2 Fe(3+) + 4 H2O = L-lysyl-[4-amino-5-hydroxymethyl-2-methylpyrimidine phosphate synthase] + (2S)-2-amino-5-hydroxy-4-oxopentanoyl-[4-amino-5-hydroxymethyl-2-methylpyrimidine phosphate synthase] + 4-amino-2-methyl-5-(phosphooxymethyl)pyrimidine + 3-oxopropanoate + 2 Fe(2+) + 2 H(+)</text>
        <dbReference type="Rhea" id="RHEA:65756"/>
        <dbReference type="Rhea" id="RHEA-COMP:16892"/>
        <dbReference type="Rhea" id="RHEA-COMP:16893"/>
        <dbReference type="Rhea" id="RHEA-COMP:16894"/>
        <dbReference type="Rhea" id="RHEA-COMP:16895"/>
        <dbReference type="ChEBI" id="CHEBI:15377"/>
        <dbReference type="ChEBI" id="CHEBI:15378"/>
        <dbReference type="ChEBI" id="CHEBI:29033"/>
        <dbReference type="ChEBI" id="CHEBI:29034"/>
        <dbReference type="ChEBI" id="CHEBI:29969"/>
        <dbReference type="ChEBI" id="CHEBI:29979"/>
        <dbReference type="ChEBI" id="CHEBI:33190"/>
        <dbReference type="ChEBI" id="CHEBI:58354"/>
        <dbReference type="ChEBI" id="CHEBI:143915"/>
        <dbReference type="ChEBI" id="CHEBI:157692"/>
    </reaction>
    <physiologicalReaction direction="left-to-right" evidence="13">
        <dbReference type="Rhea" id="RHEA:65757"/>
    </physiologicalReaction>
</comment>
<evidence type="ECO:0000256" key="4">
    <source>
        <dbReference type="ARBA" id="ARBA00009406"/>
    </source>
</evidence>
<evidence type="ECO:0000256" key="12">
    <source>
        <dbReference type="ARBA" id="ARBA00033171"/>
    </source>
</evidence>
<dbReference type="PANTHER" id="PTHR31528">
    <property type="entry name" value="4-AMINO-5-HYDROXYMETHYL-2-METHYLPYRIMIDINE PHOSPHATE SYNTHASE THI11-RELATED"/>
    <property type="match status" value="1"/>
</dbReference>
<dbReference type="EMBL" id="NPDV01000009">
    <property type="protein sequence ID" value="PJZ53062.1"/>
    <property type="molecule type" value="Genomic_DNA"/>
</dbReference>
<keyword evidence="11" id="KW-0408">Iron</keyword>
<name>A0A2M9YND0_9LEPT</name>
<evidence type="ECO:0000256" key="3">
    <source>
        <dbReference type="ARBA" id="ARBA00004948"/>
    </source>
</evidence>
<dbReference type="CDD" id="cd00082">
    <property type="entry name" value="HisKA"/>
    <property type="match status" value="1"/>
</dbReference>
<dbReference type="Proteomes" id="UP000232188">
    <property type="component" value="Unassembled WGS sequence"/>
</dbReference>
<keyword evidence="7" id="KW-0808">Transferase</keyword>
<evidence type="ECO:0000313" key="16">
    <source>
        <dbReference type="EMBL" id="PJZ53062.1"/>
    </source>
</evidence>
<keyword evidence="18" id="KW-1185">Reference proteome</keyword>
<comment type="caution">
    <text evidence="16">The sequence shown here is derived from an EMBL/GenBank/DDBJ whole genome shotgun (WGS) entry which is preliminary data.</text>
</comment>
<evidence type="ECO:0000256" key="1">
    <source>
        <dbReference type="ARBA" id="ARBA00000085"/>
    </source>
</evidence>
<dbReference type="Pfam" id="PF02518">
    <property type="entry name" value="HATPase_c"/>
    <property type="match status" value="1"/>
</dbReference>
<dbReference type="InterPro" id="IPR036097">
    <property type="entry name" value="HisK_dim/P_sf"/>
</dbReference>
<sequence>MNFGRLRMKQIIESFVGNVAGFHKYGFALSGFLIFLFAFHSLRSEEASSEPLKKIKLQLKWRHQFQFAGYYAAIEKGFYRDQGFEVEILESNFNEEPITQVLNGSADYGVGTTDLLLMRERKKPVVALAAIFQHSPLSLLVRKDSGIRTLHELVGKTVMIEPHSAELFAYFEREGINASKIFVQPHSFHINDLKDGKVSAISVYLSDEPFALEKDRIPYLIFSPRAAGIDFYSDILFTTEKRIEDFPEEVKAFRSASMKGWEYAKRNPEEIVQLIYHKYSKRHSIEHLRFEAEKMKILQPDIVEIGHMNLYRWKHIAEVYEEQGMLKPGLDLGSFVYDPNPKHDLGWLYGILLGFLLFSVAVILIASYIFYLNRNLKISETQSREANRTKDKFLAIISHDLRGPIGTIHLLFRDVIRSPSDMNEETLVQVRSSIHKTYRLLEDLLFWAENQKGEMKIQKEHFSIRKVIEDTKELLFNQALQKEIQLILEPGKDSFAFADPSMIQLVLRNLVGNAIKFTKSGGFIKIRMEESADSVLISVVDTGVGISELYLEKLFHLEERISSSGTNFFLGNEERAGVRSWFDHL</sequence>
<evidence type="ECO:0000256" key="9">
    <source>
        <dbReference type="ARBA" id="ARBA00022898"/>
    </source>
</evidence>
<feature type="transmembrane region" description="Helical" evidence="14">
    <location>
        <begin position="347"/>
        <end position="371"/>
    </location>
</feature>
<dbReference type="InterPro" id="IPR015168">
    <property type="entry name" value="SsuA/THI5"/>
</dbReference>
<dbReference type="InterPro" id="IPR003594">
    <property type="entry name" value="HATPase_dom"/>
</dbReference>
<dbReference type="EC" id="2.7.13.3" evidence="6"/>
<feature type="domain" description="Histidine kinase" evidence="15">
    <location>
        <begin position="396"/>
        <end position="570"/>
    </location>
</feature>